<accession>A0ABU0SDG2</accession>
<reference evidence="1 2" key="1">
    <citation type="submission" date="2023-07" db="EMBL/GenBank/DDBJ databases">
        <title>Comparative genomics of wheat-associated soil bacteria to identify genetic determinants of phenazine resistance.</title>
        <authorList>
            <person name="Mouncey N."/>
        </authorList>
    </citation>
    <scope>NUCLEOTIDE SEQUENCE [LARGE SCALE GENOMIC DNA]</scope>
    <source>
        <strain evidence="1 2">W4I11</strain>
    </source>
</reference>
<name>A0ABU0SDG2_9HYPH</name>
<proteinExistence type="predicted"/>
<dbReference type="EMBL" id="JAUSZT010000003">
    <property type="protein sequence ID" value="MDQ0998752.1"/>
    <property type="molecule type" value="Genomic_DNA"/>
</dbReference>
<evidence type="ECO:0000313" key="2">
    <source>
        <dbReference type="Proteomes" id="UP001237780"/>
    </source>
</evidence>
<sequence length="58" mass="6543">MDDVVQDKGRAGSLGIWSKNEPQFWGYAIVAILLKLFQTAGRKHEQASRISKARAKNR</sequence>
<comment type="caution">
    <text evidence="1">The sequence shown here is derived from an EMBL/GenBank/DDBJ whole genome shotgun (WGS) entry which is preliminary data.</text>
</comment>
<dbReference type="Proteomes" id="UP001237780">
    <property type="component" value="Unassembled WGS sequence"/>
</dbReference>
<organism evidence="1 2">
    <name type="scientific">Phyllobacterium ifriqiyense</name>
    <dbReference type="NCBI Taxonomy" id="314238"/>
    <lineage>
        <taxon>Bacteria</taxon>
        <taxon>Pseudomonadati</taxon>
        <taxon>Pseudomonadota</taxon>
        <taxon>Alphaproteobacteria</taxon>
        <taxon>Hyphomicrobiales</taxon>
        <taxon>Phyllobacteriaceae</taxon>
        <taxon>Phyllobacterium</taxon>
    </lineage>
</organism>
<evidence type="ECO:0000313" key="1">
    <source>
        <dbReference type="EMBL" id="MDQ0998752.1"/>
    </source>
</evidence>
<gene>
    <name evidence="1" type="ORF">QFZ34_003934</name>
</gene>
<keyword evidence="2" id="KW-1185">Reference proteome</keyword>
<protein>
    <submittedName>
        <fullName evidence="1">Uncharacterized protein</fullName>
    </submittedName>
</protein>